<geneLocation type="plasmid" evidence="8 9">
    <name>unnamed1</name>
</geneLocation>
<keyword evidence="8" id="KW-0614">Plasmid</keyword>
<dbReference type="AlphaFoldDB" id="A0A7T7RIA5"/>
<comment type="similarity">
    <text evidence="2">Belongs to the DsbD family.</text>
</comment>
<dbReference type="GO" id="GO:0017004">
    <property type="term" value="P:cytochrome complex assembly"/>
    <property type="evidence" value="ECO:0007669"/>
    <property type="project" value="InterPro"/>
</dbReference>
<dbReference type="InterPro" id="IPR051790">
    <property type="entry name" value="Cytochrome_c-biogenesis_DsbD"/>
</dbReference>
<gene>
    <name evidence="8" type="ORF">JEQ17_48490</name>
</gene>
<accession>A0A7T7RIA5</accession>
<keyword evidence="3 6" id="KW-0812">Transmembrane</keyword>
<evidence type="ECO:0000256" key="2">
    <source>
        <dbReference type="ARBA" id="ARBA00006143"/>
    </source>
</evidence>
<keyword evidence="9" id="KW-1185">Reference proteome</keyword>
<dbReference type="InterPro" id="IPR003834">
    <property type="entry name" value="Cyt_c_assmbl_TM_dom"/>
</dbReference>
<organism evidence="8 9">
    <name type="scientific">Streptomyces liliifuscus</name>
    <dbReference type="NCBI Taxonomy" id="2797636"/>
    <lineage>
        <taxon>Bacteria</taxon>
        <taxon>Bacillati</taxon>
        <taxon>Actinomycetota</taxon>
        <taxon>Actinomycetes</taxon>
        <taxon>Kitasatosporales</taxon>
        <taxon>Streptomycetaceae</taxon>
        <taxon>Streptomyces</taxon>
    </lineage>
</organism>
<evidence type="ECO:0000313" key="9">
    <source>
        <dbReference type="Proteomes" id="UP000595636"/>
    </source>
</evidence>
<sequence length="255" mass="26520">MSLSAAIPDLVADGPLLLAAPLALLAGAVSFFSPCCLPLVPGYLSYATGMSAADVQAGRESRGRMVAGTALFILGFSVLFASYGAALGYAGNTLLAHQDLITRILGTLTILLGLLFLGAFERIPLAGRTFRVSYHPRAGLAGAPLLGVMFGLGWTPCIGPTLAAVMSLSFTTGSAGRGALLAFVYSVGLGLPFLIAALGFRRALHAFGFARRNARTVMRFGGAMLVIVGILQVSGLWAYFAGLLRYWVAGYQPAL</sequence>
<feature type="transmembrane region" description="Helical" evidence="6">
    <location>
        <begin position="178"/>
        <end position="200"/>
    </location>
</feature>
<evidence type="ECO:0000256" key="1">
    <source>
        <dbReference type="ARBA" id="ARBA00004141"/>
    </source>
</evidence>
<dbReference type="EMBL" id="CP066832">
    <property type="protein sequence ID" value="QQM47637.1"/>
    <property type="molecule type" value="Genomic_DNA"/>
</dbReference>
<dbReference type="Pfam" id="PF02683">
    <property type="entry name" value="DsbD_TM"/>
    <property type="match status" value="1"/>
</dbReference>
<evidence type="ECO:0000256" key="4">
    <source>
        <dbReference type="ARBA" id="ARBA00022989"/>
    </source>
</evidence>
<evidence type="ECO:0000259" key="7">
    <source>
        <dbReference type="Pfam" id="PF02683"/>
    </source>
</evidence>
<comment type="subcellular location">
    <subcellularLocation>
        <location evidence="1">Membrane</location>
        <topology evidence="1">Multi-pass membrane protein</topology>
    </subcellularLocation>
</comment>
<feature type="transmembrane region" description="Helical" evidence="6">
    <location>
        <begin position="20"/>
        <end position="44"/>
    </location>
</feature>
<feature type="transmembrane region" description="Helical" evidence="6">
    <location>
        <begin position="141"/>
        <end position="166"/>
    </location>
</feature>
<protein>
    <submittedName>
        <fullName evidence="8">Sulfite exporter TauE/SafE family protein</fullName>
    </submittedName>
</protein>
<keyword evidence="4 6" id="KW-1133">Transmembrane helix</keyword>
<keyword evidence="5 6" id="KW-0472">Membrane</keyword>
<dbReference type="Proteomes" id="UP000595636">
    <property type="component" value="Plasmid unnamed1"/>
</dbReference>
<name>A0A7T7RIA5_9ACTN</name>
<dbReference type="KEGG" id="slf:JEQ17_48490"/>
<dbReference type="PANTHER" id="PTHR31272:SF4">
    <property type="entry name" value="CYTOCHROME C-TYPE BIOGENESIS PROTEIN HI_1454-RELATED"/>
    <property type="match status" value="1"/>
</dbReference>
<evidence type="ECO:0000256" key="3">
    <source>
        <dbReference type="ARBA" id="ARBA00022692"/>
    </source>
</evidence>
<dbReference type="RefSeq" id="WP_200402327.1">
    <property type="nucleotide sequence ID" value="NZ_CP066832.1"/>
</dbReference>
<proteinExistence type="inferred from homology"/>
<feature type="domain" description="Cytochrome C biogenesis protein transmembrane" evidence="7">
    <location>
        <begin position="18"/>
        <end position="227"/>
    </location>
</feature>
<evidence type="ECO:0000256" key="5">
    <source>
        <dbReference type="ARBA" id="ARBA00023136"/>
    </source>
</evidence>
<evidence type="ECO:0000313" key="8">
    <source>
        <dbReference type="EMBL" id="QQM47637.1"/>
    </source>
</evidence>
<feature type="transmembrane region" description="Helical" evidence="6">
    <location>
        <begin position="220"/>
        <end position="240"/>
    </location>
</feature>
<feature type="transmembrane region" description="Helical" evidence="6">
    <location>
        <begin position="65"/>
        <end position="88"/>
    </location>
</feature>
<feature type="transmembrane region" description="Helical" evidence="6">
    <location>
        <begin position="100"/>
        <end position="120"/>
    </location>
</feature>
<dbReference type="PANTHER" id="PTHR31272">
    <property type="entry name" value="CYTOCHROME C-TYPE BIOGENESIS PROTEIN HI_1454-RELATED"/>
    <property type="match status" value="1"/>
</dbReference>
<reference evidence="8 9" key="1">
    <citation type="submission" date="2020-12" db="EMBL/GenBank/DDBJ databases">
        <title>A novel species.</title>
        <authorList>
            <person name="Li K."/>
        </authorList>
    </citation>
    <scope>NUCLEOTIDE SEQUENCE [LARGE SCALE GENOMIC DNA]</scope>
    <source>
        <strain evidence="8 9">ZYC-3</strain>
        <plasmid evidence="8 9">unnamed1</plasmid>
    </source>
</reference>
<dbReference type="GO" id="GO:0016020">
    <property type="term" value="C:membrane"/>
    <property type="evidence" value="ECO:0007669"/>
    <property type="project" value="UniProtKB-SubCell"/>
</dbReference>
<evidence type="ECO:0000256" key="6">
    <source>
        <dbReference type="SAM" id="Phobius"/>
    </source>
</evidence>